<gene>
    <name evidence="1" type="ORF">DEA61_08410</name>
</gene>
<dbReference type="GO" id="GO:0006289">
    <property type="term" value="P:nucleotide-excision repair"/>
    <property type="evidence" value="ECO:0007669"/>
    <property type="project" value="InterPro"/>
</dbReference>
<dbReference type="AlphaFoldDB" id="A0A101FDV7"/>
<name>A0A101FDV7_9THEO</name>
<dbReference type="Proteomes" id="UP000264445">
    <property type="component" value="Unassembled WGS sequence"/>
</dbReference>
<sequence>MFKDKLTEISKFIKQNNMRVSMHPGQYTVQYHTKILDSLEVDYSHKIVLHIGGRYNK</sequence>
<organism evidence="1 2">
    <name type="scientific">Caldanaerobacter subterraneus</name>
    <dbReference type="NCBI Taxonomy" id="911092"/>
    <lineage>
        <taxon>Bacteria</taxon>
        <taxon>Bacillati</taxon>
        <taxon>Bacillota</taxon>
        <taxon>Clostridia</taxon>
        <taxon>Thermoanaerobacterales</taxon>
        <taxon>Thermoanaerobacteraceae</taxon>
        <taxon>Caldanaerobacter</taxon>
    </lineage>
</organism>
<dbReference type="GO" id="GO:0004519">
    <property type="term" value="F:endonuclease activity"/>
    <property type="evidence" value="ECO:0007669"/>
    <property type="project" value="InterPro"/>
</dbReference>
<evidence type="ECO:0000313" key="2">
    <source>
        <dbReference type="Proteomes" id="UP000264445"/>
    </source>
</evidence>
<comment type="caution">
    <text evidence="1">The sequence shown here is derived from an EMBL/GenBank/DDBJ whole genome shotgun (WGS) entry which is preliminary data.</text>
</comment>
<dbReference type="Pfam" id="PF03851">
    <property type="entry name" value="UvdE"/>
    <property type="match status" value="1"/>
</dbReference>
<dbReference type="RefSeq" id="WP_012268732.1">
    <property type="nucleotide sequence ID" value="NZ_DOLB01000124.1"/>
</dbReference>
<dbReference type="Gene3D" id="3.20.20.150">
    <property type="entry name" value="Divalent-metal-dependent TIM barrel enzymes"/>
    <property type="match status" value="1"/>
</dbReference>
<reference evidence="1 2" key="1">
    <citation type="journal article" date="2018" name="Nat. Biotechnol.">
        <title>A standardized bacterial taxonomy based on genome phylogeny substantially revises the tree of life.</title>
        <authorList>
            <person name="Parks D.H."/>
            <person name="Chuvochina M."/>
            <person name="Waite D.W."/>
            <person name="Rinke C."/>
            <person name="Skarshewski A."/>
            <person name="Chaumeil P.A."/>
            <person name="Hugenholtz P."/>
        </authorList>
    </citation>
    <scope>NUCLEOTIDE SEQUENCE [LARGE SCALE GENOMIC DNA]</scope>
    <source>
        <strain evidence="1">UBA12544</strain>
    </source>
</reference>
<dbReference type="GO" id="GO:0009411">
    <property type="term" value="P:response to UV"/>
    <property type="evidence" value="ECO:0007669"/>
    <property type="project" value="InterPro"/>
</dbReference>
<dbReference type="InterPro" id="IPR004601">
    <property type="entry name" value="UvdE"/>
</dbReference>
<accession>A0A101FDV7</accession>
<proteinExistence type="predicted"/>
<protein>
    <submittedName>
        <fullName evidence="1">Uncharacterized protein</fullName>
    </submittedName>
</protein>
<dbReference type="EMBL" id="DOLB01000124">
    <property type="protein sequence ID" value="HBT49828.1"/>
    <property type="molecule type" value="Genomic_DNA"/>
</dbReference>
<evidence type="ECO:0000313" key="1">
    <source>
        <dbReference type="EMBL" id="HBT49828.1"/>
    </source>
</evidence>